<gene>
    <name evidence="1" type="ORF">LOK49_LG05G00292</name>
</gene>
<accession>A0ACC0HMN6</accession>
<name>A0ACC0HMN6_9ERIC</name>
<keyword evidence="2" id="KW-1185">Reference proteome</keyword>
<evidence type="ECO:0000313" key="1">
    <source>
        <dbReference type="EMBL" id="KAI8013989.1"/>
    </source>
</evidence>
<organism evidence="1 2">
    <name type="scientific">Camellia lanceoleosa</name>
    <dbReference type="NCBI Taxonomy" id="1840588"/>
    <lineage>
        <taxon>Eukaryota</taxon>
        <taxon>Viridiplantae</taxon>
        <taxon>Streptophyta</taxon>
        <taxon>Embryophyta</taxon>
        <taxon>Tracheophyta</taxon>
        <taxon>Spermatophyta</taxon>
        <taxon>Magnoliopsida</taxon>
        <taxon>eudicotyledons</taxon>
        <taxon>Gunneridae</taxon>
        <taxon>Pentapetalae</taxon>
        <taxon>asterids</taxon>
        <taxon>Ericales</taxon>
        <taxon>Theaceae</taxon>
        <taxon>Camellia</taxon>
    </lineage>
</organism>
<proteinExistence type="predicted"/>
<evidence type="ECO:0000313" key="2">
    <source>
        <dbReference type="Proteomes" id="UP001060215"/>
    </source>
</evidence>
<feature type="non-terminal residue" evidence="1">
    <location>
        <position position="165"/>
    </location>
</feature>
<dbReference type="Proteomes" id="UP001060215">
    <property type="component" value="Chromosome 4"/>
</dbReference>
<reference evidence="1 2" key="1">
    <citation type="journal article" date="2022" name="Plant J.">
        <title>Chromosome-level genome of Camellia lanceoleosa provides a valuable resource for understanding genome evolution and self-incompatibility.</title>
        <authorList>
            <person name="Gong W."/>
            <person name="Xiao S."/>
            <person name="Wang L."/>
            <person name="Liao Z."/>
            <person name="Chang Y."/>
            <person name="Mo W."/>
            <person name="Hu G."/>
            <person name="Li W."/>
            <person name="Zhao G."/>
            <person name="Zhu H."/>
            <person name="Hu X."/>
            <person name="Ji K."/>
            <person name="Xiang X."/>
            <person name="Song Q."/>
            <person name="Yuan D."/>
            <person name="Jin S."/>
            <person name="Zhang L."/>
        </authorList>
    </citation>
    <scope>NUCLEOTIDE SEQUENCE [LARGE SCALE GENOMIC DNA]</scope>
    <source>
        <strain evidence="1">SQ_2022a</strain>
    </source>
</reference>
<dbReference type="EMBL" id="CM045761">
    <property type="protein sequence ID" value="KAI8013989.1"/>
    <property type="molecule type" value="Genomic_DNA"/>
</dbReference>
<comment type="caution">
    <text evidence="1">The sequence shown here is derived from an EMBL/GenBank/DDBJ whole genome shotgun (WGS) entry which is preliminary data.</text>
</comment>
<protein>
    <submittedName>
        <fullName evidence="1">2-(3-amino-3-carboxypropyl)histidine synthase subunit 2</fullName>
    </submittedName>
</protein>
<sequence length="165" mass="18499">MGKPKPAKLANFLECDVFVYVSCAQTTLLDSKEFLSPVITPFEAMIAFSRINKRGSQWTGACGYVEDFELEETSEENEDGTLALVKAIEKALQVSNKDPKSIIKGTAKSGTEYLASRSYHEIFLDTIMGRVYLIYFDQTPATRFYLCGACLVHMALRQECLGHFE</sequence>